<dbReference type="PANTHER" id="PTHR39447:SF2">
    <property type="entry name" value="ALPHA-L-ARABINOFURANOSIDASE B"/>
    <property type="match status" value="1"/>
</dbReference>
<comment type="pathway">
    <text evidence="3">Glycan metabolism; L-arabinan degradation.</text>
</comment>
<dbReference type="InterPro" id="IPR015289">
    <property type="entry name" value="A-L-arabinofuranosidase_B_cat"/>
</dbReference>
<feature type="active site" description="Nucleophile" evidence="1">
    <location>
        <position position="235"/>
    </location>
</feature>
<dbReference type="GO" id="GO:0046373">
    <property type="term" value="P:L-arabinose metabolic process"/>
    <property type="evidence" value="ECO:0007669"/>
    <property type="project" value="UniProtKB-UniRule"/>
</dbReference>
<dbReference type="Pfam" id="PF09206">
    <property type="entry name" value="ArabFuran-catal"/>
    <property type="match status" value="1"/>
</dbReference>
<evidence type="ECO:0000256" key="1">
    <source>
        <dbReference type="PIRSR" id="PIRSR638964-1"/>
    </source>
</evidence>
<keyword evidence="3" id="KW-0964">Secreted</keyword>
<feature type="domain" description="Alpha-L-arabinofuranosidase B catalytic" evidence="4">
    <location>
        <begin position="33"/>
        <end position="346"/>
    </location>
</feature>
<keyword evidence="2" id="KW-1015">Disulfide bond</keyword>
<comment type="caution">
    <text evidence="5">The sequence shown here is derived from an EMBL/GenBank/DDBJ whole genome shotgun (WGS) entry which is preliminary data.</text>
</comment>
<gene>
    <name evidence="5" type="ORF">LTR62_006411</name>
</gene>
<dbReference type="AlphaFoldDB" id="A0AAN7TJW1"/>
<dbReference type="PANTHER" id="PTHR39447">
    <property type="entry name" value="ALPHA-L-ARABINOFURANOSIDASE B"/>
    <property type="match status" value="1"/>
</dbReference>
<keyword evidence="3" id="KW-0326">Glycosidase</keyword>
<organism evidence="5 6">
    <name type="scientific">Meristemomyces frigidus</name>
    <dbReference type="NCBI Taxonomy" id="1508187"/>
    <lineage>
        <taxon>Eukaryota</taxon>
        <taxon>Fungi</taxon>
        <taxon>Dikarya</taxon>
        <taxon>Ascomycota</taxon>
        <taxon>Pezizomycotina</taxon>
        <taxon>Dothideomycetes</taxon>
        <taxon>Dothideomycetidae</taxon>
        <taxon>Mycosphaerellales</taxon>
        <taxon>Teratosphaeriaceae</taxon>
        <taxon>Meristemomyces</taxon>
    </lineage>
</organism>
<feature type="chain" id="PRO_5042662455" description="Alpha-L-arabinofuranosidase" evidence="3">
    <location>
        <begin position="23"/>
        <end position="347"/>
    </location>
</feature>
<feature type="signal peptide" evidence="3">
    <location>
        <begin position="1"/>
        <end position="22"/>
    </location>
</feature>
<keyword evidence="3" id="KW-0378">Hydrolase</keyword>
<dbReference type="GO" id="GO:0046556">
    <property type="term" value="F:alpha-L-arabinofuranosidase activity"/>
    <property type="evidence" value="ECO:0007669"/>
    <property type="project" value="UniProtKB-UniRule"/>
</dbReference>
<feature type="disulfide bond" evidence="2">
    <location>
        <begin position="190"/>
        <end position="191"/>
    </location>
</feature>
<dbReference type="SUPFAM" id="SSF49899">
    <property type="entry name" value="Concanavalin A-like lectins/glucanases"/>
    <property type="match status" value="1"/>
</dbReference>
<feature type="disulfide bond" evidence="2">
    <location>
        <begin position="34"/>
        <end position="44"/>
    </location>
</feature>
<comment type="subcellular location">
    <subcellularLocation>
        <location evidence="3">Secreted</location>
    </subcellularLocation>
</comment>
<keyword evidence="3" id="KW-0119">Carbohydrate metabolism</keyword>
<evidence type="ECO:0000313" key="6">
    <source>
        <dbReference type="Proteomes" id="UP001310890"/>
    </source>
</evidence>
<dbReference type="GO" id="GO:0045493">
    <property type="term" value="P:xylan catabolic process"/>
    <property type="evidence" value="ECO:0007669"/>
    <property type="project" value="UniProtKB-KW"/>
</dbReference>
<dbReference type="EMBL" id="JAVRRL010000056">
    <property type="protein sequence ID" value="KAK5109922.1"/>
    <property type="molecule type" value="Genomic_DNA"/>
</dbReference>
<evidence type="ECO:0000256" key="2">
    <source>
        <dbReference type="PIRSR" id="PIRSR638964-3"/>
    </source>
</evidence>
<dbReference type="GO" id="GO:0005576">
    <property type="term" value="C:extracellular region"/>
    <property type="evidence" value="ECO:0007669"/>
    <property type="project" value="UniProtKB-SubCell"/>
</dbReference>
<comment type="similarity">
    <text evidence="3">Belongs to the glycosyl hydrolase 54 family.</text>
</comment>
<dbReference type="GO" id="GO:0031222">
    <property type="term" value="P:arabinan catabolic process"/>
    <property type="evidence" value="ECO:0007669"/>
    <property type="project" value="UniProtKB-UniRule"/>
</dbReference>
<feature type="active site" description="Proton donor" evidence="1">
    <location>
        <position position="309"/>
    </location>
</feature>
<dbReference type="FunFam" id="2.60.120.200:FF:000131">
    <property type="entry name" value="Probable alpha-L-arabinofuranosidase B"/>
    <property type="match status" value="1"/>
</dbReference>
<name>A0AAN7TJW1_9PEZI</name>
<evidence type="ECO:0000256" key="3">
    <source>
        <dbReference type="RuleBase" id="RU367111"/>
    </source>
</evidence>
<dbReference type="InterPro" id="IPR013320">
    <property type="entry name" value="ConA-like_dom_sf"/>
</dbReference>
<dbReference type="GO" id="GO:0045490">
    <property type="term" value="P:pectin catabolic process"/>
    <property type="evidence" value="ECO:0007669"/>
    <property type="project" value="TreeGrafter"/>
</dbReference>
<reference evidence="5" key="1">
    <citation type="submission" date="2023-08" db="EMBL/GenBank/DDBJ databases">
        <title>Black Yeasts Isolated from many extreme environments.</title>
        <authorList>
            <person name="Coleine C."/>
            <person name="Stajich J.E."/>
            <person name="Selbmann L."/>
        </authorList>
    </citation>
    <scope>NUCLEOTIDE SEQUENCE</scope>
    <source>
        <strain evidence="5">CCFEE 5401</strain>
    </source>
</reference>
<accession>A0AAN7TJW1</accession>
<proteinExistence type="inferred from homology"/>
<feature type="disulfide bond" evidence="2">
    <location>
        <begin position="94"/>
        <end position="99"/>
    </location>
</feature>
<keyword evidence="3" id="KW-0858">Xylan degradation</keyword>
<dbReference type="Proteomes" id="UP001310890">
    <property type="component" value="Unassembled WGS sequence"/>
</dbReference>
<evidence type="ECO:0000259" key="4">
    <source>
        <dbReference type="Pfam" id="PF09206"/>
    </source>
</evidence>
<evidence type="ECO:0000313" key="5">
    <source>
        <dbReference type="EMBL" id="KAK5109922.1"/>
    </source>
</evidence>
<comment type="catalytic activity">
    <reaction evidence="3">
        <text>Hydrolysis of terminal non-reducing alpha-L-arabinofuranoside residues in alpha-L-arabinosides.</text>
        <dbReference type="EC" id="3.2.1.55"/>
    </reaction>
</comment>
<keyword evidence="3" id="KW-0624">Polysaccharide degradation</keyword>
<dbReference type="EC" id="3.2.1.55" evidence="3"/>
<sequence length="347" mass="35012">MSSRSGLPLAVGVLATVSVAVAGPLAARAASGPCDIYASGGTPCVAAHSSTRALYSSFNGPLYQVKRASDSTTANISPLAAGGVANAAAQDRFCSGTTCVITKIYDQSGRGNTLSQAPSGGAAKGTASGGVDQPASATAAQVTLNGQKAYGVYINPTDGYRIDATNGIATGDSAEGIYAVLDGTHYNGGCCFDYGNAETSNQDTGAGHMEAIYFGTEAYWGSGAGKGPWIMADLENGLFSGSNPKQNTGDPTIDYRFVTAVVKGGPNQWAIRGGNADSGSLSTFYSGACPAGYRPMHKEGSIILGIGGDNSDSAEGTFYEGAMTSGYPSDATENLVQANIVAAKYAV</sequence>
<protein>
    <recommendedName>
        <fullName evidence="3">Alpha-L-arabinofuranosidase</fullName>
        <ecNumber evidence="3">3.2.1.55</ecNumber>
    </recommendedName>
</protein>
<dbReference type="Gene3D" id="2.60.120.200">
    <property type="match status" value="1"/>
</dbReference>
<keyword evidence="3" id="KW-0732">Signal</keyword>
<dbReference type="InterPro" id="IPR038964">
    <property type="entry name" value="ABFB"/>
</dbReference>